<dbReference type="Proteomes" id="UP000823775">
    <property type="component" value="Unassembled WGS sequence"/>
</dbReference>
<name>A0ABS8RQ92_DATST</name>
<reference evidence="2 3" key="1">
    <citation type="journal article" date="2021" name="BMC Genomics">
        <title>Datura genome reveals duplications of psychoactive alkaloid biosynthetic genes and high mutation rate following tissue culture.</title>
        <authorList>
            <person name="Rajewski A."/>
            <person name="Carter-House D."/>
            <person name="Stajich J."/>
            <person name="Litt A."/>
        </authorList>
    </citation>
    <scope>NUCLEOTIDE SEQUENCE [LARGE SCALE GENOMIC DNA]</scope>
    <source>
        <strain evidence="2">AR-01</strain>
    </source>
</reference>
<feature type="region of interest" description="Disordered" evidence="1">
    <location>
        <begin position="1"/>
        <end position="55"/>
    </location>
</feature>
<evidence type="ECO:0000256" key="1">
    <source>
        <dbReference type="SAM" id="MobiDB-lite"/>
    </source>
</evidence>
<keyword evidence="3" id="KW-1185">Reference proteome</keyword>
<accession>A0ABS8RQ92</accession>
<gene>
    <name evidence="2" type="ORF">HAX54_041560</name>
</gene>
<feature type="compositionally biased region" description="Basic and acidic residues" evidence="1">
    <location>
        <begin position="1"/>
        <end position="31"/>
    </location>
</feature>
<organism evidence="2 3">
    <name type="scientific">Datura stramonium</name>
    <name type="common">Jimsonweed</name>
    <name type="synonym">Common thornapple</name>
    <dbReference type="NCBI Taxonomy" id="4076"/>
    <lineage>
        <taxon>Eukaryota</taxon>
        <taxon>Viridiplantae</taxon>
        <taxon>Streptophyta</taxon>
        <taxon>Embryophyta</taxon>
        <taxon>Tracheophyta</taxon>
        <taxon>Spermatophyta</taxon>
        <taxon>Magnoliopsida</taxon>
        <taxon>eudicotyledons</taxon>
        <taxon>Gunneridae</taxon>
        <taxon>Pentapetalae</taxon>
        <taxon>asterids</taxon>
        <taxon>lamiids</taxon>
        <taxon>Solanales</taxon>
        <taxon>Solanaceae</taxon>
        <taxon>Solanoideae</taxon>
        <taxon>Datureae</taxon>
        <taxon>Datura</taxon>
    </lineage>
</organism>
<protein>
    <submittedName>
        <fullName evidence="2">Uncharacterized protein</fullName>
    </submittedName>
</protein>
<evidence type="ECO:0000313" key="2">
    <source>
        <dbReference type="EMBL" id="MCD7448406.1"/>
    </source>
</evidence>
<proteinExistence type="predicted"/>
<sequence>MGTDKWGDRVEKEKNVEEDSESKGENPRSHCEQIPNLEEEGNIAMEGKADQHSHIDMEEGGLNLIRQSPNKVFMILYPMELIQQVSQTPMRQVSLVRVDKMLQNQNYKN</sequence>
<dbReference type="EMBL" id="JACEIK010000060">
    <property type="protein sequence ID" value="MCD7448406.1"/>
    <property type="molecule type" value="Genomic_DNA"/>
</dbReference>
<comment type="caution">
    <text evidence="2">The sequence shown here is derived from an EMBL/GenBank/DDBJ whole genome shotgun (WGS) entry which is preliminary data.</text>
</comment>
<evidence type="ECO:0000313" key="3">
    <source>
        <dbReference type="Proteomes" id="UP000823775"/>
    </source>
</evidence>